<protein>
    <submittedName>
        <fullName evidence="2">Curamycin polyketide synthase</fullName>
    </submittedName>
</protein>
<evidence type="ECO:0000259" key="1">
    <source>
        <dbReference type="PROSITE" id="PS50075"/>
    </source>
</evidence>
<evidence type="ECO:0000313" key="4">
    <source>
        <dbReference type="Proteomes" id="UP000230407"/>
    </source>
</evidence>
<proteinExistence type="predicted"/>
<dbReference type="EMBL" id="PGGW01000038">
    <property type="protein sequence ID" value="PJE98065.1"/>
    <property type="molecule type" value="Genomic_DNA"/>
</dbReference>
<organism evidence="2 4">
    <name type="scientific">Streptomyces carminius</name>
    <dbReference type="NCBI Taxonomy" id="2665496"/>
    <lineage>
        <taxon>Bacteria</taxon>
        <taxon>Bacillati</taxon>
        <taxon>Actinomycetota</taxon>
        <taxon>Actinomycetes</taxon>
        <taxon>Kitasatosporales</taxon>
        <taxon>Streptomycetaceae</taxon>
        <taxon>Streptomyces</taxon>
    </lineage>
</organism>
<name>A0A2M8M1J2_9ACTN</name>
<dbReference type="Proteomes" id="UP000230407">
    <property type="component" value="Unassembled WGS sequence"/>
</dbReference>
<reference evidence="2 4" key="1">
    <citation type="submission" date="2017-11" db="EMBL/GenBank/DDBJ databases">
        <title>Streptomyces carmine sp. nov., a novel actinomycete isolated from Sophora alopecuroides in Xinjiang, China.</title>
        <authorList>
            <person name="Wang Y."/>
            <person name="Luo X."/>
            <person name="Wan C."/>
            <person name="Zhang L."/>
        </authorList>
    </citation>
    <scope>NUCLEOTIDE SEQUENCE [LARGE SCALE GENOMIC DNA]</scope>
    <source>
        <strain evidence="2 4">TRM SA0054</strain>
    </source>
</reference>
<dbReference type="AlphaFoldDB" id="A0A2M8M1J2"/>
<evidence type="ECO:0000313" key="2">
    <source>
        <dbReference type="EMBL" id="PJE98065.1"/>
    </source>
</evidence>
<dbReference type="Pfam" id="PF00550">
    <property type="entry name" value="PP-binding"/>
    <property type="match status" value="1"/>
</dbReference>
<feature type="domain" description="Carrier" evidence="1">
    <location>
        <begin position="8"/>
        <end position="89"/>
    </location>
</feature>
<evidence type="ECO:0000313" key="3">
    <source>
        <dbReference type="EMBL" id="PJF01891.1"/>
    </source>
</evidence>
<dbReference type="PROSITE" id="PS50075">
    <property type="entry name" value="CARRIER"/>
    <property type="match status" value="1"/>
</dbReference>
<gene>
    <name evidence="3" type="ORF">CUT44_02165</name>
    <name evidence="2" type="ORF">CUT44_10425</name>
</gene>
<accession>A0A2M8M1J2</accession>
<keyword evidence="4" id="KW-1185">Reference proteome</keyword>
<dbReference type="Gene3D" id="1.10.1200.10">
    <property type="entry name" value="ACP-like"/>
    <property type="match status" value="1"/>
</dbReference>
<dbReference type="EMBL" id="PGGW01000008">
    <property type="protein sequence ID" value="PJF01891.1"/>
    <property type="molecule type" value="Genomic_DNA"/>
</dbReference>
<dbReference type="InterPro" id="IPR036736">
    <property type="entry name" value="ACP-like_sf"/>
</dbReference>
<comment type="caution">
    <text evidence="2">The sequence shown here is derived from an EMBL/GenBank/DDBJ whole genome shotgun (WGS) entry which is preliminary data.</text>
</comment>
<dbReference type="SUPFAM" id="SSF47336">
    <property type="entry name" value="ACP-like"/>
    <property type="match status" value="1"/>
</dbReference>
<dbReference type="InterPro" id="IPR009081">
    <property type="entry name" value="PP-bd_ACP"/>
</dbReference>
<dbReference type="RefSeq" id="WP_100200353.1">
    <property type="nucleotide sequence ID" value="NZ_PGGW01000008.1"/>
</dbReference>
<sequence>MTTQATGRVTVPELAALMKQTAGVTVDPGDLAARADTAFGVFGLDSLGLLGIVGELEKRHARNLPVDAERCETPREFLDCVNTALAAGV</sequence>